<dbReference type="EMBL" id="FOIU01000001">
    <property type="protein sequence ID" value="SEW06962.1"/>
    <property type="molecule type" value="Genomic_DNA"/>
</dbReference>
<dbReference type="RefSeq" id="WP_089790815.1">
    <property type="nucleotide sequence ID" value="NZ_FOIU01000001.1"/>
</dbReference>
<keyword evidence="2" id="KW-1185">Reference proteome</keyword>
<dbReference type="OrthoDB" id="1550456at2"/>
<evidence type="ECO:0000313" key="1">
    <source>
        <dbReference type="EMBL" id="SEW06962.1"/>
    </source>
</evidence>
<evidence type="ECO:0000313" key="2">
    <source>
        <dbReference type="Proteomes" id="UP000199469"/>
    </source>
</evidence>
<proteinExistence type="predicted"/>
<dbReference type="Proteomes" id="UP000199469">
    <property type="component" value="Unassembled WGS sequence"/>
</dbReference>
<organism evidence="1 2">
    <name type="scientific">Chryseobacterium wanjuense</name>
    <dbReference type="NCBI Taxonomy" id="356305"/>
    <lineage>
        <taxon>Bacteria</taxon>
        <taxon>Pseudomonadati</taxon>
        <taxon>Bacteroidota</taxon>
        <taxon>Flavobacteriia</taxon>
        <taxon>Flavobacteriales</taxon>
        <taxon>Weeksellaceae</taxon>
        <taxon>Chryseobacterium group</taxon>
        <taxon>Chryseobacterium</taxon>
    </lineage>
</organism>
<gene>
    <name evidence="1" type="ORF">SAMN05421841_0884</name>
</gene>
<dbReference type="Pfam" id="PF07166">
    <property type="entry name" value="DUF1398"/>
    <property type="match status" value="1"/>
</dbReference>
<sequence length="133" mass="15134">MKFTIEQIKTEHQKVKSGADFPRYIQALKDLGVSYYTSYISDNNIDYFDSQNQLTATTRGKDEAVRSVSGIVNLDQFKSRLKLHQQGGTDYATFCHDCAENGIEGWNMDLNKMTCSYFDKTGNEVLIEQVPTL</sequence>
<accession>A0A1I0NYS1</accession>
<dbReference type="InterPro" id="IPR036696">
    <property type="entry name" value="YdfO-like_sf"/>
</dbReference>
<protein>
    <submittedName>
        <fullName evidence="1">Uncharacterized conserved protein YbcV, DUF1398 family</fullName>
    </submittedName>
</protein>
<name>A0A1I0NYS1_9FLAO</name>
<dbReference type="SUPFAM" id="SSF160419">
    <property type="entry name" value="YdfO-like"/>
    <property type="match status" value="1"/>
</dbReference>
<dbReference type="InterPro" id="IPR009833">
    <property type="entry name" value="DUF1398"/>
</dbReference>
<reference evidence="2" key="1">
    <citation type="submission" date="2016-10" db="EMBL/GenBank/DDBJ databases">
        <authorList>
            <person name="Varghese N."/>
            <person name="Submissions S."/>
        </authorList>
    </citation>
    <scope>NUCLEOTIDE SEQUENCE [LARGE SCALE GENOMIC DNA]</scope>
    <source>
        <strain evidence="2">DSM 17724</strain>
    </source>
</reference>
<dbReference type="AlphaFoldDB" id="A0A1I0NYS1"/>
<dbReference type="Gene3D" id="3.30.1810.10">
    <property type="entry name" value="YdfO-like"/>
    <property type="match status" value="1"/>
</dbReference>
<dbReference type="STRING" id="356305.SAMN05421841_0884"/>